<reference evidence="3" key="1">
    <citation type="journal article" date="2019" name="Int. J. Syst. Evol. Microbiol.">
        <title>The Global Catalogue of Microorganisms (GCM) 10K type strain sequencing project: providing services to taxonomists for standard genome sequencing and annotation.</title>
        <authorList>
            <consortium name="The Broad Institute Genomics Platform"/>
            <consortium name="The Broad Institute Genome Sequencing Center for Infectious Disease"/>
            <person name="Wu L."/>
            <person name="Ma J."/>
        </authorList>
    </citation>
    <scope>NUCLEOTIDE SEQUENCE [LARGE SCALE GENOMIC DNA]</scope>
    <source>
        <strain evidence="3">CGMCC 4.7680</strain>
    </source>
</reference>
<comment type="caution">
    <text evidence="2">The sequence shown here is derived from an EMBL/GenBank/DDBJ whole genome shotgun (WGS) entry which is preliminary data.</text>
</comment>
<accession>A0ABQ3KGS8</accession>
<evidence type="ECO:0000313" key="2">
    <source>
        <dbReference type="EMBL" id="GHG17617.1"/>
    </source>
</evidence>
<gene>
    <name evidence="2" type="ORF">GCM10017567_39860</name>
</gene>
<sequence>MRQLRTGVVDGGVGVAGGAVRDGEGGGDEEAAGVVAVVDGGTGAGSDAGAAAAPSTGVAPHPASTGKEIANNTASVLRRIFPPAAAIPAECGEP</sequence>
<evidence type="ECO:0000313" key="3">
    <source>
        <dbReference type="Proteomes" id="UP000649955"/>
    </source>
</evidence>
<proteinExistence type="predicted"/>
<keyword evidence="3" id="KW-1185">Reference proteome</keyword>
<evidence type="ECO:0000256" key="1">
    <source>
        <dbReference type="SAM" id="MobiDB-lite"/>
    </source>
</evidence>
<dbReference type="EMBL" id="BNAW01000016">
    <property type="protein sequence ID" value="GHG17617.1"/>
    <property type="molecule type" value="Genomic_DNA"/>
</dbReference>
<dbReference type="Proteomes" id="UP000649955">
    <property type="component" value="Unassembled WGS sequence"/>
</dbReference>
<feature type="region of interest" description="Disordered" evidence="1">
    <location>
        <begin position="43"/>
        <end position="67"/>
    </location>
</feature>
<name>A0ABQ3KGS8_9PSEU</name>
<protein>
    <submittedName>
        <fullName evidence="2">Uncharacterized protein</fullName>
    </submittedName>
</protein>
<organism evidence="2 3">
    <name type="scientific">Amycolatopsis bullii</name>
    <dbReference type="NCBI Taxonomy" id="941987"/>
    <lineage>
        <taxon>Bacteria</taxon>
        <taxon>Bacillati</taxon>
        <taxon>Actinomycetota</taxon>
        <taxon>Actinomycetes</taxon>
        <taxon>Pseudonocardiales</taxon>
        <taxon>Pseudonocardiaceae</taxon>
        <taxon>Amycolatopsis</taxon>
    </lineage>
</organism>
<feature type="compositionally biased region" description="Low complexity" evidence="1">
    <location>
        <begin position="47"/>
        <end position="60"/>
    </location>
</feature>